<evidence type="ECO:0000313" key="9">
    <source>
        <dbReference type="Proteomes" id="UP000719916"/>
    </source>
</evidence>
<evidence type="ECO:0000256" key="1">
    <source>
        <dbReference type="ARBA" id="ARBA00022679"/>
    </source>
</evidence>
<dbReference type="Pfam" id="PF26337">
    <property type="entry name" value="Gtf3_C"/>
    <property type="match status" value="1"/>
</dbReference>
<dbReference type="AlphaFoldDB" id="A0A1I2WD95"/>
<protein>
    <submittedName>
        <fullName evidence="4">Beta-1,6-galactofuranosyltransferase</fullName>
    </submittedName>
</protein>
<reference evidence="5 9" key="3">
    <citation type="journal article" date="2020" name="Cell Host Microbe">
        <title>Functional and Genomic Variation between Human-Derived Isolates of Lachnospiraceae Reveals Inter- and Intra-Species Diversity.</title>
        <authorList>
            <person name="Sorbara M.T."/>
            <person name="Littmann E.R."/>
            <person name="Fontana E."/>
            <person name="Moody T.U."/>
            <person name="Kohout C.E."/>
            <person name="Gjonbalaj M."/>
            <person name="Eaton V."/>
            <person name="Seok R."/>
            <person name="Leiner I.M."/>
            <person name="Pamer E.G."/>
        </authorList>
    </citation>
    <scope>NUCLEOTIDE SEQUENCE [LARGE SCALE GENOMIC DNA]</scope>
    <source>
        <strain evidence="5 9">MSK.2.26</strain>
    </source>
</reference>
<dbReference type="Proteomes" id="UP000719916">
    <property type="component" value="Unassembled WGS sequence"/>
</dbReference>
<reference evidence="6 8" key="2">
    <citation type="submission" date="2019-11" db="EMBL/GenBank/DDBJ databases">
        <title>FDA dAtabase for Regulatory Grade micrObial Sequences (FDA-ARGOS): Supporting development and validation of Infectious Disease Dx tests.</title>
        <authorList>
            <person name="Turner S."/>
            <person name="Byrd R."/>
            <person name="Tallon L."/>
            <person name="Sadzewicz L."/>
            <person name="Vavikolanu K."/>
            <person name="Mehta A."/>
            <person name="Aluvathingal J."/>
            <person name="Nadendla S."/>
            <person name="Myers T."/>
            <person name="Yan Y."/>
            <person name="Sichtig H."/>
        </authorList>
    </citation>
    <scope>NUCLEOTIDE SEQUENCE [LARGE SCALE GENOMIC DNA]</scope>
    <source>
        <strain evidence="6 8">FDAARGOS_739</strain>
    </source>
</reference>
<reference evidence="5" key="4">
    <citation type="submission" date="2020-02" db="EMBL/GenBank/DDBJ databases">
        <authorList>
            <person name="Littmann E."/>
            <person name="Sorbara M."/>
        </authorList>
    </citation>
    <scope>NUCLEOTIDE SEQUENCE</scope>
    <source>
        <strain evidence="5">MSK.2.26</strain>
    </source>
</reference>
<dbReference type="Proteomes" id="UP000315200">
    <property type="component" value="Unassembled WGS sequence"/>
</dbReference>
<dbReference type="InterPro" id="IPR058592">
    <property type="entry name" value="Gtf3_C"/>
</dbReference>
<reference evidence="4 7" key="1">
    <citation type="submission" date="2019-06" db="EMBL/GenBank/DDBJ databases">
        <title>Draft genome sequence of [Clostridium] clostridioforme NBRC 113352.</title>
        <authorList>
            <person name="Miura T."/>
            <person name="Furukawa M."/>
            <person name="Shimamura M."/>
            <person name="Ohyama Y."/>
            <person name="Yamazoe A."/>
            <person name="Kawasaki H."/>
        </authorList>
    </citation>
    <scope>NUCLEOTIDE SEQUENCE [LARGE SCALE GENOMIC DNA]</scope>
    <source>
        <strain evidence="4 7">NBRC 113352</strain>
    </source>
</reference>
<evidence type="ECO:0000313" key="4">
    <source>
        <dbReference type="EMBL" id="GEA35634.1"/>
    </source>
</evidence>
<evidence type="ECO:0000313" key="8">
    <source>
        <dbReference type="Proteomes" id="UP000501069"/>
    </source>
</evidence>
<accession>A0A1I2WD95</accession>
<dbReference type="PIRSF" id="PIRSF007023">
    <property type="entry name" value="UDP-Galf_transf"/>
    <property type="match status" value="1"/>
</dbReference>
<dbReference type="InterPro" id="IPR058591">
    <property type="entry name" value="Gtf3_N"/>
</dbReference>
<name>A0A1I2WD95_9FIRM</name>
<sequence length="363" mass="41156">MGMSIYYIDIKRKSRNTAGAKAPNDIAELCRKFGYRRIAMPAYPQEKPGLYQKLWLLTVCIFYWYKVMTVIPCDSVVLYQHPQYGIRVANKMIPLIKRRKNCKFICIIHDLESLRGGIQGVVKDNKRTNHIADDVLLRQMDSLICHNKYMKEYLISRGFQESGIVSLGIFDYLADGEMVSPDTKSSPSIAIAGNLAKGKCAYIYKIFGQSGTENKTLSVHLFGNNYSVDVLDSRFIYHGSFKPEDLPSHLKGDYGLVWDGDSAETCSGNTGEYLKYNNPHKTSLYLASGMPVIVWRQAAIADFVLDNGVGIAVESLYEIEDAIIRVDKDEYNEMCRKTRELGKKIRQGYFFGKAMEKAYNLIG</sequence>
<dbReference type="GO" id="GO:0016740">
    <property type="term" value="F:transferase activity"/>
    <property type="evidence" value="ECO:0007669"/>
    <property type="project" value="UniProtKB-KW"/>
</dbReference>
<gene>
    <name evidence="4" type="ORF">Ccl03g_13470</name>
    <name evidence="6" type="ORF">FOC47_09525</name>
    <name evidence="5" type="ORF">G5B26_23245</name>
</gene>
<organism evidence="4 7">
    <name type="scientific">Enterocloster clostridioformis</name>
    <dbReference type="NCBI Taxonomy" id="1531"/>
    <lineage>
        <taxon>Bacteria</taxon>
        <taxon>Bacillati</taxon>
        <taxon>Bacillota</taxon>
        <taxon>Clostridia</taxon>
        <taxon>Lachnospirales</taxon>
        <taxon>Lachnospiraceae</taxon>
        <taxon>Enterocloster</taxon>
    </lineage>
</organism>
<evidence type="ECO:0000313" key="6">
    <source>
        <dbReference type="EMBL" id="QIX90774.1"/>
    </source>
</evidence>
<dbReference type="Gene3D" id="3.40.50.2000">
    <property type="entry name" value="Glycogen Phosphorylase B"/>
    <property type="match status" value="2"/>
</dbReference>
<proteinExistence type="predicted"/>
<dbReference type="EMBL" id="CP050964">
    <property type="protein sequence ID" value="QIX90774.1"/>
    <property type="molecule type" value="Genomic_DNA"/>
</dbReference>
<dbReference type="EMBL" id="BJLB01000001">
    <property type="protein sequence ID" value="GEA35634.1"/>
    <property type="molecule type" value="Genomic_DNA"/>
</dbReference>
<feature type="domain" description="Glucosyltransferase 3-like N-terminal" evidence="2">
    <location>
        <begin position="10"/>
        <end position="169"/>
    </location>
</feature>
<dbReference type="Pfam" id="PF26334">
    <property type="entry name" value="Gtf3_N"/>
    <property type="match status" value="1"/>
</dbReference>
<evidence type="ECO:0000259" key="3">
    <source>
        <dbReference type="Pfam" id="PF26337"/>
    </source>
</evidence>
<evidence type="ECO:0000313" key="5">
    <source>
        <dbReference type="EMBL" id="NSJ46420.1"/>
    </source>
</evidence>
<dbReference type="Proteomes" id="UP000501069">
    <property type="component" value="Chromosome"/>
</dbReference>
<keyword evidence="1 4" id="KW-0808">Transferase</keyword>
<evidence type="ECO:0000259" key="2">
    <source>
        <dbReference type="Pfam" id="PF26334"/>
    </source>
</evidence>
<dbReference type="RefSeq" id="WP_002588358.1">
    <property type="nucleotide sequence ID" value="NZ_AP031445.1"/>
</dbReference>
<dbReference type="EMBL" id="JAAISW010000066">
    <property type="protein sequence ID" value="NSJ46420.1"/>
    <property type="molecule type" value="Genomic_DNA"/>
</dbReference>
<feature type="domain" description="Glucosyltransferase 3-like C-terminal" evidence="3">
    <location>
        <begin position="214"/>
        <end position="358"/>
    </location>
</feature>
<dbReference type="SUPFAM" id="SSF53756">
    <property type="entry name" value="UDP-Glycosyltransferase/glycogen phosphorylase"/>
    <property type="match status" value="1"/>
</dbReference>
<dbReference type="GeneID" id="57961399"/>
<evidence type="ECO:0000313" key="7">
    <source>
        <dbReference type="Proteomes" id="UP000315200"/>
    </source>
</evidence>